<dbReference type="AlphaFoldDB" id="A0A084W8J5"/>
<feature type="region of interest" description="Disordered" evidence="1">
    <location>
        <begin position="1"/>
        <end position="69"/>
    </location>
</feature>
<evidence type="ECO:0000256" key="1">
    <source>
        <dbReference type="SAM" id="MobiDB-lite"/>
    </source>
</evidence>
<dbReference type="EnsemblMetazoa" id="ASIC014612-RA">
    <property type="protein sequence ID" value="ASIC014612-PA"/>
    <property type="gene ID" value="ASIC014612"/>
</dbReference>
<evidence type="ECO:0000313" key="3">
    <source>
        <dbReference type="EnsemblMetazoa" id="ASIC014612-PA"/>
    </source>
</evidence>
<name>A0A084W8J5_ANOSI</name>
<evidence type="ECO:0000313" key="4">
    <source>
        <dbReference type="Proteomes" id="UP000030765"/>
    </source>
</evidence>
<protein>
    <submittedName>
        <fullName evidence="2 3">MAF protein</fullName>
    </submittedName>
</protein>
<feature type="compositionally biased region" description="Polar residues" evidence="1">
    <location>
        <begin position="1"/>
        <end position="10"/>
    </location>
</feature>
<proteinExistence type="predicted"/>
<organism evidence="2">
    <name type="scientific">Anopheles sinensis</name>
    <name type="common">Mosquito</name>
    <dbReference type="NCBI Taxonomy" id="74873"/>
    <lineage>
        <taxon>Eukaryota</taxon>
        <taxon>Metazoa</taxon>
        <taxon>Ecdysozoa</taxon>
        <taxon>Arthropoda</taxon>
        <taxon>Hexapoda</taxon>
        <taxon>Insecta</taxon>
        <taxon>Pterygota</taxon>
        <taxon>Neoptera</taxon>
        <taxon>Endopterygota</taxon>
        <taxon>Diptera</taxon>
        <taxon>Nematocera</taxon>
        <taxon>Culicoidea</taxon>
        <taxon>Culicidae</taxon>
        <taxon>Anophelinae</taxon>
        <taxon>Anopheles</taxon>
    </lineage>
</organism>
<sequence length="69" mass="7592">MVEGNPNDSVPKSIPTRMAATMSDSVRLRFEPGQLLIRSDASSKKDAGKLSSPRRQPARSINPKTINRK</sequence>
<reference evidence="2 4" key="1">
    <citation type="journal article" date="2014" name="BMC Genomics">
        <title>Genome sequence of Anopheles sinensis provides insight into genetics basis of mosquito competence for malaria parasites.</title>
        <authorList>
            <person name="Zhou D."/>
            <person name="Zhang D."/>
            <person name="Ding G."/>
            <person name="Shi L."/>
            <person name="Hou Q."/>
            <person name="Ye Y."/>
            <person name="Xu Y."/>
            <person name="Zhou H."/>
            <person name="Xiong C."/>
            <person name="Li S."/>
            <person name="Yu J."/>
            <person name="Hong S."/>
            <person name="Yu X."/>
            <person name="Zou P."/>
            <person name="Chen C."/>
            <person name="Chang X."/>
            <person name="Wang W."/>
            <person name="Lv Y."/>
            <person name="Sun Y."/>
            <person name="Ma L."/>
            <person name="Shen B."/>
            <person name="Zhu C."/>
        </authorList>
    </citation>
    <scope>NUCLEOTIDE SEQUENCE [LARGE SCALE GENOMIC DNA]</scope>
</reference>
<gene>
    <name evidence="2" type="ORF">ZHAS_00014612</name>
</gene>
<dbReference type="EMBL" id="ATLV01021479">
    <property type="status" value="NOT_ANNOTATED_CDS"/>
    <property type="molecule type" value="Genomic_DNA"/>
</dbReference>
<keyword evidence="4" id="KW-1185">Reference proteome</keyword>
<reference evidence="3" key="2">
    <citation type="submission" date="2020-05" db="UniProtKB">
        <authorList>
            <consortium name="EnsemblMetazoa"/>
        </authorList>
    </citation>
    <scope>IDENTIFICATION</scope>
</reference>
<dbReference type="Proteomes" id="UP000030765">
    <property type="component" value="Unassembled WGS sequence"/>
</dbReference>
<dbReference type="EMBL" id="KE525319">
    <property type="protein sequence ID" value="KFB46539.1"/>
    <property type="molecule type" value="Genomic_DNA"/>
</dbReference>
<dbReference type="VEuPathDB" id="VectorBase:ASIC014612"/>
<evidence type="ECO:0000313" key="2">
    <source>
        <dbReference type="EMBL" id="KFB46539.1"/>
    </source>
</evidence>
<accession>A0A084W8J5</accession>